<dbReference type="PANTHER" id="PTHR43792:SF13">
    <property type="entry name" value="ACETYLTRANSFERASE"/>
    <property type="match status" value="1"/>
</dbReference>
<dbReference type="Gene3D" id="3.40.630.30">
    <property type="match status" value="1"/>
</dbReference>
<reference evidence="3" key="1">
    <citation type="submission" date="2016-10" db="EMBL/GenBank/DDBJ databases">
        <authorList>
            <person name="Varghese N."/>
            <person name="Submissions S."/>
        </authorList>
    </citation>
    <scope>NUCLEOTIDE SEQUENCE [LARGE SCALE GENOMIC DNA]</scope>
    <source>
        <strain evidence="3">DSM 21620</strain>
    </source>
</reference>
<dbReference type="RefSeq" id="WP_170829610.1">
    <property type="nucleotide sequence ID" value="NZ_FMZB01000003.1"/>
</dbReference>
<dbReference type="SUPFAM" id="SSF55729">
    <property type="entry name" value="Acyl-CoA N-acyltransferases (Nat)"/>
    <property type="match status" value="1"/>
</dbReference>
<gene>
    <name evidence="2" type="ORF">SAMN05421663_103322</name>
</gene>
<dbReference type="PANTHER" id="PTHR43792">
    <property type="entry name" value="GNAT FAMILY, PUTATIVE (AFU_ORTHOLOGUE AFUA_3G00765)-RELATED-RELATED"/>
    <property type="match status" value="1"/>
</dbReference>
<evidence type="ECO:0000313" key="3">
    <source>
        <dbReference type="Proteomes" id="UP000198666"/>
    </source>
</evidence>
<accession>A0A1G6NIW7</accession>
<dbReference type="AlphaFoldDB" id="A0A1G6NIW7"/>
<feature type="domain" description="N-acetyltransferase" evidence="1">
    <location>
        <begin position="72"/>
        <end position="171"/>
    </location>
</feature>
<evidence type="ECO:0000259" key="1">
    <source>
        <dbReference type="Pfam" id="PF13302"/>
    </source>
</evidence>
<dbReference type="EMBL" id="FMZB01000003">
    <property type="protein sequence ID" value="SDC67728.1"/>
    <property type="molecule type" value="Genomic_DNA"/>
</dbReference>
<dbReference type="GO" id="GO:0016747">
    <property type="term" value="F:acyltransferase activity, transferring groups other than amino-acyl groups"/>
    <property type="evidence" value="ECO:0007669"/>
    <property type="project" value="InterPro"/>
</dbReference>
<dbReference type="InterPro" id="IPR016181">
    <property type="entry name" value="Acyl_CoA_acyltransferase"/>
</dbReference>
<sequence>MFTEEEIAGIRTINVHRGEEKMDMETPRLNLKAVTLEMGKQLVRYPVTFFYEQDISYVTDWPTNALKAELPFYLEDIETGQAGFGYGPWVLHTKYKKEMVGHVIVKQPENDALQAGLYFHIRKGMAGKRYEDEAIVSICDWLLKQGIETIHAYCKPDEAQKQQVLTRCGFQKLGQIDGLVQFRTHGQLLPADGM</sequence>
<name>A0A1G6NIW7_9BACI</name>
<protein>
    <submittedName>
        <fullName evidence="2">Protein N-acetyltransferase, RimJ/RimL family</fullName>
    </submittedName>
</protein>
<organism evidence="2 3">
    <name type="scientific">Terribacillus halophilus</name>
    <dbReference type="NCBI Taxonomy" id="361279"/>
    <lineage>
        <taxon>Bacteria</taxon>
        <taxon>Bacillati</taxon>
        <taxon>Bacillota</taxon>
        <taxon>Bacilli</taxon>
        <taxon>Bacillales</taxon>
        <taxon>Bacillaceae</taxon>
        <taxon>Terribacillus</taxon>
    </lineage>
</organism>
<dbReference type="STRING" id="361279.SAMN05421663_103322"/>
<keyword evidence="2" id="KW-0808">Transferase</keyword>
<dbReference type="Pfam" id="PF13302">
    <property type="entry name" value="Acetyltransf_3"/>
    <property type="match status" value="1"/>
</dbReference>
<proteinExistence type="predicted"/>
<dbReference type="InterPro" id="IPR051531">
    <property type="entry name" value="N-acetyltransferase"/>
</dbReference>
<dbReference type="Proteomes" id="UP000198666">
    <property type="component" value="Unassembled WGS sequence"/>
</dbReference>
<dbReference type="InterPro" id="IPR000182">
    <property type="entry name" value="GNAT_dom"/>
</dbReference>
<evidence type="ECO:0000313" key="2">
    <source>
        <dbReference type="EMBL" id="SDC67728.1"/>
    </source>
</evidence>
<keyword evidence="3" id="KW-1185">Reference proteome</keyword>